<organism evidence="2 3">
    <name type="scientific">Sporormia fimetaria CBS 119925</name>
    <dbReference type="NCBI Taxonomy" id="1340428"/>
    <lineage>
        <taxon>Eukaryota</taxon>
        <taxon>Fungi</taxon>
        <taxon>Dikarya</taxon>
        <taxon>Ascomycota</taxon>
        <taxon>Pezizomycotina</taxon>
        <taxon>Dothideomycetes</taxon>
        <taxon>Pleosporomycetidae</taxon>
        <taxon>Pleosporales</taxon>
        <taxon>Sporormiaceae</taxon>
        <taxon>Sporormia</taxon>
    </lineage>
</organism>
<evidence type="ECO:0000313" key="2">
    <source>
        <dbReference type="EMBL" id="KAF2741720.1"/>
    </source>
</evidence>
<dbReference type="EMBL" id="MU006628">
    <property type="protein sequence ID" value="KAF2741720.1"/>
    <property type="molecule type" value="Genomic_DNA"/>
</dbReference>
<protein>
    <submittedName>
        <fullName evidence="2">Uncharacterized protein</fullName>
    </submittedName>
</protein>
<evidence type="ECO:0000256" key="1">
    <source>
        <dbReference type="SAM" id="Coils"/>
    </source>
</evidence>
<proteinExistence type="predicted"/>
<accession>A0A6A6UWG4</accession>
<keyword evidence="3" id="KW-1185">Reference proteome</keyword>
<sequence length="115" mass="13547">MSKQTLPPTHNLFYNAGSHKFEPNTYESIAQTRKEQLRREVAQAQKDYDAALAEFKQLSARFEQHKTKQPKALGNNKQQIDAWIAKYEDFRRKIHVDNKEVLRLYNVLTLASERK</sequence>
<gene>
    <name evidence="2" type="ORF">M011DRAFT_318481</name>
</gene>
<keyword evidence="1" id="KW-0175">Coiled coil</keyword>
<reference evidence="2" key="1">
    <citation type="journal article" date="2020" name="Stud. Mycol.">
        <title>101 Dothideomycetes genomes: a test case for predicting lifestyles and emergence of pathogens.</title>
        <authorList>
            <person name="Haridas S."/>
            <person name="Albert R."/>
            <person name="Binder M."/>
            <person name="Bloem J."/>
            <person name="Labutti K."/>
            <person name="Salamov A."/>
            <person name="Andreopoulos B."/>
            <person name="Baker S."/>
            <person name="Barry K."/>
            <person name="Bills G."/>
            <person name="Bluhm B."/>
            <person name="Cannon C."/>
            <person name="Castanera R."/>
            <person name="Culley D."/>
            <person name="Daum C."/>
            <person name="Ezra D."/>
            <person name="Gonzalez J."/>
            <person name="Henrissat B."/>
            <person name="Kuo A."/>
            <person name="Liang C."/>
            <person name="Lipzen A."/>
            <person name="Lutzoni F."/>
            <person name="Magnuson J."/>
            <person name="Mondo S."/>
            <person name="Nolan M."/>
            <person name="Ohm R."/>
            <person name="Pangilinan J."/>
            <person name="Park H.-J."/>
            <person name="Ramirez L."/>
            <person name="Alfaro M."/>
            <person name="Sun H."/>
            <person name="Tritt A."/>
            <person name="Yoshinaga Y."/>
            <person name="Zwiers L.-H."/>
            <person name="Turgeon B."/>
            <person name="Goodwin S."/>
            <person name="Spatafora J."/>
            <person name="Crous P."/>
            <person name="Grigoriev I."/>
        </authorList>
    </citation>
    <scope>NUCLEOTIDE SEQUENCE</scope>
    <source>
        <strain evidence="2">CBS 119925</strain>
    </source>
</reference>
<evidence type="ECO:0000313" key="3">
    <source>
        <dbReference type="Proteomes" id="UP000799440"/>
    </source>
</evidence>
<dbReference type="AlphaFoldDB" id="A0A6A6UWG4"/>
<dbReference type="Proteomes" id="UP000799440">
    <property type="component" value="Unassembled WGS sequence"/>
</dbReference>
<name>A0A6A6UWG4_9PLEO</name>
<feature type="coiled-coil region" evidence="1">
    <location>
        <begin position="27"/>
        <end position="61"/>
    </location>
</feature>